<feature type="transmembrane region" description="Helical" evidence="1">
    <location>
        <begin position="107"/>
        <end position="126"/>
    </location>
</feature>
<dbReference type="Pfam" id="PF04306">
    <property type="entry name" value="DUF456"/>
    <property type="match status" value="1"/>
</dbReference>
<dbReference type="RefSeq" id="WP_038151557.1">
    <property type="nucleotide sequence ID" value="NZ_JRNT01000006.1"/>
</dbReference>
<keyword evidence="1" id="KW-0812">Transmembrane</keyword>
<proteinExistence type="predicted"/>
<sequence length="168" mass="17908">MNIILGLLLAVLFFISLMATLIGLPGNWCIIILTVLMAFFTHWQIISITTTVIVVLVLLAGELLETVSAFLGMKKYKPSKWTYIATFIGGIVGGLIGTSVFPLVGSIIGAAIGVFICTYVCESYISPGNVADKVAKRAMIGTLVGISIKFIIAVGVIVYILGQIFFAS</sequence>
<organism evidence="2 3">
    <name type="scientific">Veillonella montpellierensis DNF00314</name>
    <dbReference type="NCBI Taxonomy" id="1401067"/>
    <lineage>
        <taxon>Bacteria</taxon>
        <taxon>Bacillati</taxon>
        <taxon>Bacillota</taxon>
        <taxon>Negativicutes</taxon>
        <taxon>Veillonellales</taxon>
        <taxon>Veillonellaceae</taxon>
        <taxon>Veillonella</taxon>
    </lineage>
</organism>
<feature type="transmembrane region" description="Helical" evidence="1">
    <location>
        <begin position="81"/>
        <end position="101"/>
    </location>
</feature>
<dbReference type="EMBL" id="JRNT01000006">
    <property type="protein sequence ID" value="KGF47996.1"/>
    <property type="molecule type" value="Genomic_DNA"/>
</dbReference>
<dbReference type="AlphaFoldDB" id="A0A096AMT1"/>
<evidence type="ECO:0008006" key="4">
    <source>
        <dbReference type="Google" id="ProtNLM"/>
    </source>
</evidence>
<protein>
    <recommendedName>
        <fullName evidence="4">DUF456 domain-containing protein</fullName>
    </recommendedName>
</protein>
<comment type="caution">
    <text evidence="2">The sequence shown here is derived from an EMBL/GenBank/DDBJ whole genome shotgun (WGS) entry which is preliminary data.</text>
</comment>
<keyword evidence="3" id="KW-1185">Reference proteome</keyword>
<evidence type="ECO:0000313" key="2">
    <source>
        <dbReference type="EMBL" id="KGF47996.1"/>
    </source>
</evidence>
<feature type="transmembrane region" description="Helical" evidence="1">
    <location>
        <begin position="138"/>
        <end position="166"/>
    </location>
</feature>
<feature type="transmembrane region" description="Helical" evidence="1">
    <location>
        <begin position="28"/>
        <end position="60"/>
    </location>
</feature>
<reference evidence="2 3" key="1">
    <citation type="submission" date="2014-07" db="EMBL/GenBank/DDBJ databases">
        <authorList>
            <person name="McCorrison J."/>
            <person name="Sanka R."/>
            <person name="Torralba M."/>
            <person name="Gillis M."/>
            <person name="Haft D.H."/>
            <person name="Methe B."/>
            <person name="Sutton G."/>
            <person name="Nelson K.E."/>
        </authorList>
    </citation>
    <scope>NUCLEOTIDE SEQUENCE [LARGE SCALE GENOMIC DNA]</scope>
    <source>
        <strain evidence="2 3">DNF00314</strain>
    </source>
</reference>
<dbReference type="PANTHER" id="PTHR39165:SF1">
    <property type="entry name" value="DUF456 DOMAIN-CONTAINING PROTEIN"/>
    <property type="match status" value="1"/>
</dbReference>
<dbReference type="Proteomes" id="UP000029628">
    <property type="component" value="Unassembled WGS sequence"/>
</dbReference>
<dbReference type="PANTHER" id="PTHR39165">
    <property type="entry name" value="IG HYPOTHETICAL 17883"/>
    <property type="match status" value="1"/>
</dbReference>
<dbReference type="InterPro" id="IPR007403">
    <property type="entry name" value="DUF456"/>
</dbReference>
<accession>A0A096AMT1</accession>
<keyword evidence="1" id="KW-0472">Membrane</keyword>
<gene>
    <name evidence="2" type="ORF">HMPREF0872_02585</name>
</gene>
<evidence type="ECO:0000313" key="3">
    <source>
        <dbReference type="Proteomes" id="UP000029628"/>
    </source>
</evidence>
<keyword evidence="1" id="KW-1133">Transmembrane helix</keyword>
<dbReference type="eggNOG" id="COG2839">
    <property type="taxonomic scope" value="Bacteria"/>
</dbReference>
<evidence type="ECO:0000256" key="1">
    <source>
        <dbReference type="SAM" id="Phobius"/>
    </source>
</evidence>
<name>A0A096AMT1_9FIRM</name>